<feature type="domain" description="Helicase ATP-binding" evidence="8">
    <location>
        <begin position="38"/>
        <end position="289"/>
    </location>
</feature>
<dbReference type="SMART" id="SM00487">
    <property type="entry name" value="DEXDc"/>
    <property type="match status" value="1"/>
</dbReference>
<dbReference type="InterPro" id="IPR011545">
    <property type="entry name" value="DEAD/DEAH_box_helicase_dom"/>
</dbReference>
<dbReference type="InterPro" id="IPR045028">
    <property type="entry name" value="DinG/Rad3-like"/>
</dbReference>
<gene>
    <name evidence="10" type="ORF">ACFORJ_01910</name>
</gene>
<dbReference type="RefSeq" id="WP_290291670.1">
    <property type="nucleotide sequence ID" value="NZ_CP047211.1"/>
</dbReference>
<evidence type="ECO:0000259" key="9">
    <source>
        <dbReference type="PROSITE" id="PS51193"/>
    </source>
</evidence>
<dbReference type="SMART" id="SM00491">
    <property type="entry name" value="HELICc2"/>
    <property type="match status" value="1"/>
</dbReference>
<dbReference type="InterPro" id="IPR014001">
    <property type="entry name" value="Helicase_ATP-bd"/>
</dbReference>
<comment type="caution">
    <text evidence="10">The sequence shown here is derived from an EMBL/GenBank/DDBJ whole genome shotgun (WGS) entry which is preliminary data.</text>
</comment>
<dbReference type="Pfam" id="PF13307">
    <property type="entry name" value="Helicase_C_2"/>
    <property type="match status" value="1"/>
</dbReference>
<dbReference type="Pfam" id="PF00270">
    <property type="entry name" value="DEAD"/>
    <property type="match status" value="1"/>
</dbReference>
<evidence type="ECO:0000313" key="10">
    <source>
        <dbReference type="EMBL" id="MFC3848924.1"/>
    </source>
</evidence>
<proteinExistence type="inferred from homology"/>
<keyword evidence="10" id="KW-0347">Helicase</keyword>
<keyword evidence="3 10" id="KW-0378">Hydrolase</keyword>
<organism evidence="10 11">
    <name type="scientific">Corynebacterium hansenii</name>
    <dbReference type="NCBI Taxonomy" id="394964"/>
    <lineage>
        <taxon>Bacteria</taxon>
        <taxon>Bacillati</taxon>
        <taxon>Actinomycetota</taxon>
        <taxon>Actinomycetes</taxon>
        <taxon>Mycobacteriales</taxon>
        <taxon>Corynebacteriaceae</taxon>
        <taxon>Corynebacterium</taxon>
    </lineage>
</organism>
<evidence type="ECO:0000256" key="3">
    <source>
        <dbReference type="ARBA" id="ARBA00022801"/>
    </source>
</evidence>
<evidence type="ECO:0000256" key="5">
    <source>
        <dbReference type="ARBA" id="ARBA00038058"/>
    </source>
</evidence>
<comment type="similarity">
    <text evidence="5">Belongs to the helicase family. DinG subfamily.</text>
</comment>
<keyword evidence="11" id="KW-1185">Reference proteome</keyword>
<comment type="cofactor">
    <cofactor evidence="1">
        <name>[4Fe-4S] cluster</name>
        <dbReference type="ChEBI" id="CHEBI:49883"/>
    </cofactor>
</comment>
<dbReference type="EMBL" id="JBHRZN010000001">
    <property type="protein sequence ID" value="MFC3848924.1"/>
    <property type="molecule type" value="Genomic_DNA"/>
</dbReference>
<evidence type="ECO:0000259" key="8">
    <source>
        <dbReference type="PROSITE" id="PS51192"/>
    </source>
</evidence>
<evidence type="ECO:0000256" key="4">
    <source>
        <dbReference type="ARBA" id="ARBA00022840"/>
    </source>
</evidence>
<dbReference type="InterPro" id="IPR027417">
    <property type="entry name" value="P-loop_NTPase"/>
</dbReference>
<feature type="domain" description="Helicase ATP-binding" evidence="9">
    <location>
        <begin position="16"/>
        <end position="301"/>
    </location>
</feature>
<evidence type="ECO:0000256" key="2">
    <source>
        <dbReference type="ARBA" id="ARBA00022741"/>
    </source>
</evidence>
<dbReference type="Proteomes" id="UP001595751">
    <property type="component" value="Unassembled WGS sequence"/>
</dbReference>
<dbReference type="GO" id="GO:0003678">
    <property type="term" value="F:DNA helicase activity"/>
    <property type="evidence" value="ECO:0007669"/>
    <property type="project" value="UniProtKB-EC"/>
</dbReference>
<comment type="catalytic activity">
    <reaction evidence="7">
        <text>ATP + H2O = ADP + phosphate + H(+)</text>
        <dbReference type="Rhea" id="RHEA:13065"/>
        <dbReference type="ChEBI" id="CHEBI:15377"/>
        <dbReference type="ChEBI" id="CHEBI:15378"/>
        <dbReference type="ChEBI" id="CHEBI:30616"/>
        <dbReference type="ChEBI" id="CHEBI:43474"/>
        <dbReference type="ChEBI" id="CHEBI:456216"/>
        <dbReference type="EC" id="5.6.2.3"/>
    </reaction>
</comment>
<keyword evidence="2" id="KW-0547">Nucleotide-binding</keyword>
<dbReference type="PANTHER" id="PTHR11472:SF34">
    <property type="entry name" value="REGULATOR OF TELOMERE ELONGATION HELICASE 1"/>
    <property type="match status" value="1"/>
</dbReference>
<evidence type="ECO:0000256" key="7">
    <source>
        <dbReference type="ARBA" id="ARBA00048954"/>
    </source>
</evidence>
<dbReference type="SUPFAM" id="SSF52540">
    <property type="entry name" value="P-loop containing nucleoside triphosphate hydrolases"/>
    <property type="match status" value="1"/>
</dbReference>
<dbReference type="EC" id="5.6.2.3" evidence="6"/>
<evidence type="ECO:0000313" key="11">
    <source>
        <dbReference type="Proteomes" id="UP001595751"/>
    </source>
</evidence>
<accession>A0ABV7ZK38</accession>
<dbReference type="PROSITE" id="PS51192">
    <property type="entry name" value="HELICASE_ATP_BIND_1"/>
    <property type="match status" value="1"/>
</dbReference>
<dbReference type="InterPro" id="IPR006555">
    <property type="entry name" value="ATP-dep_Helicase_C"/>
</dbReference>
<dbReference type="PROSITE" id="PS51193">
    <property type="entry name" value="HELICASE_ATP_BIND_2"/>
    <property type="match status" value="1"/>
</dbReference>
<evidence type="ECO:0000256" key="1">
    <source>
        <dbReference type="ARBA" id="ARBA00001966"/>
    </source>
</evidence>
<protein>
    <recommendedName>
        <fullName evidence="6">DNA 5'-3' helicase</fullName>
        <ecNumber evidence="6">5.6.2.3</ecNumber>
    </recommendedName>
</protein>
<dbReference type="Gene3D" id="3.40.50.300">
    <property type="entry name" value="P-loop containing nucleotide triphosphate hydrolases"/>
    <property type="match status" value="2"/>
</dbReference>
<evidence type="ECO:0000256" key="6">
    <source>
        <dbReference type="ARBA" id="ARBA00044969"/>
    </source>
</evidence>
<dbReference type="GO" id="GO:0016787">
    <property type="term" value="F:hydrolase activity"/>
    <property type="evidence" value="ECO:0007669"/>
    <property type="project" value="UniProtKB-KW"/>
</dbReference>
<sequence length="654" mass="69477">MSDPADGADRVEELLGHAVAALGGTERAGQVKMARAVHGAMESGRHLAVQAGTGTGKSLAYLVPAIVRAMEDGRAVVVSTATIALQRQLVERDLPRLADALEPHVSRRPTFAILKGRNNYLCRNKVAEVPLDDGGGAGDGFGAEALIDPSSLSRTAAQVLKLREWANETEDGDRDSLDRGVSDMAWRQVSVTSRECVGAMKCPMGESCFAEAAKARAADVDVVVTNHALLAIDAMSDAMILPEHEYVIVDEAHELDGRITSVATEELTATGITLTAKRAKKVGAAEQAGDLEDAAGMLQEALISLGDDGVGRWDDIPPEAGVPLTALRDALWKTQTALATGQEGDATERQTVRAALENMHDAAVRMLAQDDGDVVWMTDRRALCVAPLTVSDLLRDRLFGENTVVLTSATLALGGRFDAMAATWGLPKGNWDGMDVGTPFDPAKSGILYVARHLPKPGRDGTDPKVMDELQALITAAGGRTLGLFSSRRGAEAAAEEMRKRVPFDVLCQGDDAIGNLVEQFAASENSCLFGTLTLWQGVDVPGPALSLVVIDRIPFPRPDDPLLSARSDAANRAGRSGFMEVSATHAALLMAQGAGRLLRSVDDRGVVAVLDPRLATARYGTWIAASMPPFWRTTDGAVARKALERLVAQRYGN</sequence>
<reference evidence="11" key="1">
    <citation type="journal article" date="2019" name="Int. J. Syst. Evol. Microbiol.">
        <title>The Global Catalogue of Microorganisms (GCM) 10K type strain sequencing project: providing services to taxonomists for standard genome sequencing and annotation.</title>
        <authorList>
            <consortium name="The Broad Institute Genomics Platform"/>
            <consortium name="The Broad Institute Genome Sequencing Center for Infectious Disease"/>
            <person name="Wu L."/>
            <person name="Ma J."/>
        </authorList>
    </citation>
    <scope>NUCLEOTIDE SEQUENCE [LARGE SCALE GENOMIC DNA]</scope>
    <source>
        <strain evidence="11">CCUG 53252</strain>
    </source>
</reference>
<name>A0ABV7ZK38_9CORY</name>
<dbReference type="PANTHER" id="PTHR11472">
    <property type="entry name" value="DNA REPAIR DEAD HELICASE RAD3/XP-D SUBFAMILY MEMBER"/>
    <property type="match status" value="1"/>
</dbReference>
<keyword evidence="4" id="KW-0067">ATP-binding</keyword>
<dbReference type="InterPro" id="IPR014013">
    <property type="entry name" value="Helic_SF1/SF2_ATP-bd_DinG/Rad3"/>
</dbReference>